<dbReference type="PANTHER" id="PTHR47411:SF3">
    <property type="entry name" value="I-BETA-1,3-N-ACETYLGLUCOSAMINYLTRANSFERASE"/>
    <property type="match status" value="1"/>
</dbReference>
<reference evidence="2" key="1">
    <citation type="submission" date="2017-02" db="UniProtKB">
        <authorList>
            <consortium name="WormBaseParasite"/>
        </authorList>
    </citation>
    <scope>IDENTIFICATION</scope>
</reference>
<dbReference type="AlphaFoldDB" id="A0A0N5A743"/>
<dbReference type="Proteomes" id="UP000038045">
    <property type="component" value="Unplaced"/>
</dbReference>
<keyword evidence="1" id="KW-1185">Reference proteome</keyword>
<evidence type="ECO:0000313" key="2">
    <source>
        <dbReference type="WBParaSite" id="PTRK_0001783000.1"/>
    </source>
</evidence>
<accession>A0A0N5A743</accession>
<dbReference type="PANTHER" id="PTHR47411">
    <property type="entry name" value="B3GNT1, BETA-1,3-N-ACETYLGUCOSAMINYLTRANSFERASE 1, HOMOLOG"/>
    <property type="match status" value="1"/>
</dbReference>
<organism evidence="1 2">
    <name type="scientific">Parastrongyloides trichosuri</name>
    <name type="common">Possum-specific nematode worm</name>
    <dbReference type="NCBI Taxonomy" id="131310"/>
    <lineage>
        <taxon>Eukaryota</taxon>
        <taxon>Metazoa</taxon>
        <taxon>Ecdysozoa</taxon>
        <taxon>Nematoda</taxon>
        <taxon>Chromadorea</taxon>
        <taxon>Rhabditida</taxon>
        <taxon>Tylenchina</taxon>
        <taxon>Panagrolaimomorpha</taxon>
        <taxon>Strongyloidoidea</taxon>
        <taxon>Strongyloididae</taxon>
        <taxon>Parastrongyloides</taxon>
    </lineage>
</organism>
<dbReference type="WBParaSite" id="PTRK_0001783000.1">
    <property type="protein sequence ID" value="PTRK_0001783000.1"/>
    <property type="gene ID" value="PTRK_0001783000"/>
</dbReference>
<protein>
    <submittedName>
        <fullName evidence="2">N-acetyllactosaminide beta-1,3-N-acetylglucosaminyltransferase</fullName>
    </submittedName>
</protein>
<name>A0A0N5A743_PARTI</name>
<dbReference type="Pfam" id="PF13896">
    <property type="entry name" value="Glyco_transf_49"/>
    <property type="match status" value="1"/>
</dbReference>
<sequence>MEEAREKLSVHFLYTNIVNDYYVFDVKVFKEEVKLYFDNKKNYQKFNYSCKHNDNNNLSTFDKAKRYSNYPINVARNFGRNQSTSKYILIADMNHLFSKNFEKKMIQLGEKIFKKSKKFALTYRIFEISKDISILPDTKELLRKYILEKKAFEFHHYMTAHKIPYLKNWLSYHQEDDHNINYQFITNLSNSQWEPQFVSLRDIPYHDESFFYPVRDNTVLRWEMCYQDYQFVIAHDVFMFHQGIKSTKENEAVQLAKKNIFPWAVEVMNNFEKRMNKTYMNKNNCPKPDKYGFGAGLEIQKYMEYPKIFGF</sequence>
<proteinExistence type="predicted"/>
<dbReference type="STRING" id="131310.A0A0N5A743"/>
<evidence type="ECO:0000313" key="1">
    <source>
        <dbReference type="Proteomes" id="UP000038045"/>
    </source>
</evidence>